<keyword evidence="4" id="KW-1185">Reference proteome</keyword>
<reference evidence="2" key="1">
    <citation type="journal article" date="2018" name="DNA Res.">
        <title>Multiple hybrid de novo genome assembly of finger millet, an orphan allotetraploid crop.</title>
        <authorList>
            <person name="Hatakeyama M."/>
            <person name="Aluri S."/>
            <person name="Balachadran M.T."/>
            <person name="Sivarajan S.R."/>
            <person name="Patrignani A."/>
            <person name="Gruter S."/>
            <person name="Poveda L."/>
            <person name="Shimizu-Inatsugi R."/>
            <person name="Baeten J."/>
            <person name="Francoijs K.J."/>
            <person name="Nataraja K.N."/>
            <person name="Reddy Y.A.N."/>
            <person name="Phadnis S."/>
            <person name="Ravikumar R.L."/>
            <person name="Schlapbach R."/>
            <person name="Sreeman S.M."/>
            <person name="Shimizu K.K."/>
        </authorList>
    </citation>
    <scope>NUCLEOTIDE SEQUENCE</scope>
</reference>
<name>A0AAV5BGE2_ELECO</name>
<proteinExistence type="predicted"/>
<comment type="caution">
    <text evidence="2">The sequence shown here is derived from an EMBL/GenBank/DDBJ whole genome shotgun (WGS) entry which is preliminary data.</text>
</comment>
<dbReference type="AlphaFoldDB" id="A0AAV5BGE2"/>
<protein>
    <submittedName>
        <fullName evidence="2">Uncharacterized protein</fullName>
    </submittedName>
</protein>
<evidence type="ECO:0000313" key="2">
    <source>
        <dbReference type="EMBL" id="GJM85440.1"/>
    </source>
</evidence>
<evidence type="ECO:0000313" key="4">
    <source>
        <dbReference type="Proteomes" id="UP001054889"/>
    </source>
</evidence>
<evidence type="ECO:0000256" key="1">
    <source>
        <dbReference type="SAM" id="MobiDB-lite"/>
    </source>
</evidence>
<feature type="region of interest" description="Disordered" evidence="1">
    <location>
        <begin position="146"/>
        <end position="173"/>
    </location>
</feature>
<accession>A0AAV5BGE2</accession>
<dbReference type="EMBL" id="BQKI01000001">
    <property type="protein sequence ID" value="GJM85440.1"/>
    <property type="molecule type" value="Genomic_DNA"/>
</dbReference>
<dbReference type="Proteomes" id="UP001054889">
    <property type="component" value="Unassembled WGS sequence"/>
</dbReference>
<dbReference type="EMBL" id="BQKI01000001">
    <property type="protein sequence ID" value="GJM86068.1"/>
    <property type="molecule type" value="Genomic_DNA"/>
</dbReference>
<gene>
    <name evidence="2" type="primary">ga01199</name>
    <name evidence="3" type="synonym">ga01886</name>
    <name evidence="2" type="ORF">PR202_ga01199</name>
    <name evidence="3" type="ORF">PR202_ga01886</name>
</gene>
<dbReference type="PANTHER" id="PTHR33074:SF113">
    <property type="entry name" value="DUF1618 DOMAIN-CONTAINING PROTEIN"/>
    <property type="match status" value="1"/>
</dbReference>
<evidence type="ECO:0000313" key="3">
    <source>
        <dbReference type="EMBL" id="GJM86068.1"/>
    </source>
</evidence>
<organism evidence="2 4">
    <name type="scientific">Eleusine coracana subsp. coracana</name>
    <dbReference type="NCBI Taxonomy" id="191504"/>
    <lineage>
        <taxon>Eukaryota</taxon>
        <taxon>Viridiplantae</taxon>
        <taxon>Streptophyta</taxon>
        <taxon>Embryophyta</taxon>
        <taxon>Tracheophyta</taxon>
        <taxon>Spermatophyta</taxon>
        <taxon>Magnoliopsida</taxon>
        <taxon>Liliopsida</taxon>
        <taxon>Poales</taxon>
        <taxon>Poaceae</taxon>
        <taxon>PACMAD clade</taxon>
        <taxon>Chloridoideae</taxon>
        <taxon>Cynodonteae</taxon>
        <taxon>Eleusininae</taxon>
        <taxon>Eleusine</taxon>
    </lineage>
</organism>
<reference evidence="2" key="2">
    <citation type="submission" date="2021-12" db="EMBL/GenBank/DDBJ databases">
        <title>Resequencing data analysis of finger millet.</title>
        <authorList>
            <person name="Hatakeyama M."/>
            <person name="Aluri S."/>
            <person name="Balachadran M.T."/>
            <person name="Sivarajan S.R."/>
            <person name="Poveda L."/>
            <person name="Shimizu-Inatsugi R."/>
            <person name="Schlapbach R."/>
            <person name="Sreeman S.M."/>
            <person name="Shimizu K.K."/>
        </authorList>
    </citation>
    <scope>NUCLEOTIDE SEQUENCE</scope>
</reference>
<dbReference type="PANTHER" id="PTHR33074">
    <property type="entry name" value="EXPRESSED PROTEIN-RELATED"/>
    <property type="match status" value="1"/>
</dbReference>
<sequence length="173" mass="18241">MAAAAAVASRIHPTLPERDNDDDAAGFPLLDLRCHVGDLPNSTTATGVTSNQLPIKVTLHAAGPRSLPRLCVHYPGLEESKSSTPKVVATDADLVLLRVPVHLGSRPSFDLFVYRPHPPRLDLLPNPQSSLFYSLVAAAFAQAGAGTQPQPRIFDDPSSATPTGTPLPASRPG</sequence>